<keyword evidence="2" id="KW-1185">Reference proteome</keyword>
<dbReference type="Pfam" id="PF08888">
    <property type="entry name" value="HopJ"/>
    <property type="match status" value="1"/>
</dbReference>
<name>A0A918K3W6_9GAMM</name>
<dbReference type="EMBL" id="BMXR01000003">
    <property type="protein sequence ID" value="GGX47898.1"/>
    <property type="molecule type" value="Genomic_DNA"/>
</dbReference>
<reference evidence="1" key="2">
    <citation type="submission" date="2020-09" db="EMBL/GenBank/DDBJ databases">
        <authorList>
            <person name="Sun Q."/>
            <person name="Kim S."/>
        </authorList>
    </citation>
    <scope>NUCLEOTIDE SEQUENCE</scope>
    <source>
        <strain evidence="1">KCTC 22169</strain>
    </source>
</reference>
<reference evidence="1" key="1">
    <citation type="journal article" date="2014" name="Int. J. Syst. Evol. Microbiol.">
        <title>Complete genome sequence of Corynebacterium casei LMG S-19264T (=DSM 44701T), isolated from a smear-ripened cheese.</title>
        <authorList>
            <consortium name="US DOE Joint Genome Institute (JGI-PGF)"/>
            <person name="Walter F."/>
            <person name="Albersmeier A."/>
            <person name="Kalinowski J."/>
            <person name="Ruckert C."/>
        </authorList>
    </citation>
    <scope>NUCLEOTIDE SEQUENCE</scope>
    <source>
        <strain evidence="1">KCTC 22169</strain>
    </source>
</reference>
<dbReference type="AlphaFoldDB" id="A0A918K3W6"/>
<accession>A0A918K3W6</accession>
<protein>
    <submittedName>
        <fullName evidence="1">Type III effector</fullName>
    </submittedName>
</protein>
<sequence length="114" mass="12926">MSLQAFVDRIYSEPEAIAFDETIAAIDRHFDFTPTAFSVGEQHNGEGSNLGSCKILAFGHLMNLPEPTTLHLFGDYFRVDVLQHPDGDDHQNIRQFLRHGWRGVSFKQIPLKAK</sequence>
<dbReference type="RefSeq" id="WP_189607747.1">
    <property type="nucleotide sequence ID" value="NZ_BMXR01000003.1"/>
</dbReference>
<comment type="caution">
    <text evidence="1">The sequence shown here is derived from an EMBL/GenBank/DDBJ whole genome shotgun (WGS) entry which is preliminary data.</text>
</comment>
<organism evidence="1 2">
    <name type="scientific">Saccharospirillum salsuginis</name>
    <dbReference type="NCBI Taxonomy" id="418750"/>
    <lineage>
        <taxon>Bacteria</taxon>
        <taxon>Pseudomonadati</taxon>
        <taxon>Pseudomonadota</taxon>
        <taxon>Gammaproteobacteria</taxon>
        <taxon>Oceanospirillales</taxon>
        <taxon>Saccharospirillaceae</taxon>
        <taxon>Saccharospirillum</taxon>
    </lineage>
</organism>
<evidence type="ECO:0000313" key="1">
    <source>
        <dbReference type="EMBL" id="GGX47898.1"/>
    </source>
</evidence>
<gene>
    <name evidence="1" type="ORF">GCM10007392_13460</name>
</gene>
<dbReference type="Proteomes" id="UP000626148">
    <property type="component" value="Unassembled WGS sequence"/>
</dbReference>
<proteinExistence type="predicted"/>
<dbReference type="InterPro" id="IPR038604">
    <property type="entry name" value="HopJ_sf"/>
</dbReference>
<dbReference type="InterPro" id="IPR014984">
    <property type="entry name" value="HopJ"/>
</dbReference>
<dbReference type="Gene3D" id="3.20.160.10">
    <property type="entry name" value="vpa0580 domain like"/>
    <property type="match status" value="1"/>
</dbReference>
<evidence type="ECO:0000313" key="2">
    <source>
        <dbReference type="Proteomes" id="UP000626148"/>
    </source>
</evidence>